<dbReference type="InterPro" id="IPR000821">
    <property type="entry name" value="Ala_racemase"/>
</dbReference>
<dbReference type="InterPro" id="IPR001608">
    <property type="entry name" value="Ala_racemase_N"/>
</dbReference>
<protein>
    <recommendedName>
        <fullName evidence="4">Alanine racemase</fullName>
        <ecNumber evidence="4">5.1.1.1</ecNumber>
    </recommendedName>
</protein>
<proteinExistence type="inferred from homology"/>
<dbReference type="GO" id="GO:0008784">
    <property type="term" value="F:alanine racemase activity"/>
    <property type="evidence" value="ECO:0007669"/>
    <property type="project" value="UniProtKB-EC"/>
</dbReference>
<evidence type="ECO:0000259" key="6">
    <source>
        <dbReference type="SMART" id="SM01005"/>
    </source>
</evidence>
<sequence>MGSSYEVSNRADGAHEDAPLAQARIDLAAISANVARLREAAGSAETMAVVKADGYGHGIVPSARAALAGGATWLGAARIHEALTLRASGITNRIRIMAWLLAPGDDWAAAVAADIELSAGAIWAVEAAEKAARAAGRPCLLHLKADTGMGRGGATSAEWPALLEAAARAEATRHIRVVGIWSHLADADAPGHPVADTQVENFRAAVAMARKAGLRPEVLHLANSAATLKLPRTHFDLVRPGIAVFGLSPVPETADAAALGLRPAMTLSARLISVKRVPAGQGVSYGHRYRTPRRTTLGVVPLGYADGIPRHASDTGPVLAAGERRTVAGTVCMDQFVVDLGDAPAEVGDEVVLFGPGDHGEPGAEDWARAAGTIGYEIVTRVGDRVPRVYTGSCAPPSRRSRSRARSAARSTGR</sequence>
<evidence type="ECO:0000256" key="4">
    <source>
        <dbReference type="HAMAP-Rule" id="MF_01201"/>
    </source>
</evidence>
<evidence type="ECO:0000256" key="1">
    <source>
        <dbReference type="ARBA" id="ARBA00001933"/>
    </source>
</evidence>
<dbReference type="Gene3D" id="2.40.37.10">
    <property type="entry name" value="Lyase, Ornithine Decarboxylase, Chain A, domain 1"/>
    <property type="match status" value="1"/>
</dbReference>
<dbReference type="PRINTS" id="PR00992">
    <property type="entry name" value="ALARACEMASE"/>
</dbReference>
<dbReference type="Pfam" id="PF00842">
    <property type="entry name" value="Ala_racemase_C"/>
    <property type="match status" value="1"/>
</dbReference>
<organism evidence="7 8">
    <name type="scientific">Streptomyces coffeae</name>
    <dbReference type="NCBI Taxonomy" id="621382"/>
    <lineage>
        <taxon>Bacteria</taxon>
        <taxon>Bacillati</taxon>
        <taxon>Actinomycetota</taxon>
        <taxon>Actinomycetes</taxon>
        <taxon>Kitasatosporales</taxon>
        <taxon>Streptomycetaceae</taxon>
        <taxon>Streptomyces</taxon>
    </lineage>
</organism>
<evidence type="ECO:0000256" key="3">
    <source>
        <dbReference type="ARBA" id="ARBA00023235"/>
    </source>
</evidence>
<comment type="catalytic activity">
    <reaction evidence="4">
        <text>L-alanine = D-alanine</text>
        <dbReference type="Rhea" id="RHEA:20249"/>
        <dbReference type="ChEBI" id="CHEBI:57416"/>
        <dbReference type="ChEBI" id="CHEBI:57972"/>
        <dbReference type="EC" id="5.1.1.1"/>
    </reaction>
</comment>
<evidence type="ECO:0000313" key="7">
    <source>
        <dbReference type="EMBL" id="MBL1097391.1"/>
    </source>
</evidence>
<dbReference type="PROSITE" id="PS00395">
    <property type="entry name" value="ALANINE_RACEMASE"/>
    <property type="match status" value="1"/>
</dbReference>
<dbReference type="SUPFAM" id="SSF50621">
    <property type="entry name" value="Alanine racemase C-terminal domain-like"/>
    <property type="match status" value="1"/>
</dbReference>
<reference evidence="7 8" key="1">
    <citation type="submission" date="2021-01" db="EMBL/GenBank/DDBJ databases">
        <title>WGS of actinomycetes isolated from Thailand.</title>
        <authorList>
            <person name="Thawai C."/>
        </authorList>
    </citation>
    <scope>NUCLEOTIDE SEQUENCE [LARGE SCALE GENOMIC DNA]</scope>
    <source>
        <strain evidence="7 8">CA1R205</strain>
    </source>
</reference>
<keyword evidence="8" id="KW-1185">Reference proteome</keyword>
<dbReference type="InterPro" id="IPR011079">
    <property type="entry name" value="Ala_racemase_C"/>
</dbReference>
<dbReference type="Proteomes" id="UP000634229">
    <property type="component" value="Unassembled WGS sequence"/>
</dbReference>
<comment type="cofactor">
    <cofactor evidence="1 4">
        <name>pyridoxal 5'-phosphate</name>
        <dbReference type="ChEBI" id="CHEBI:597326"/>
    </cofactor>
</comment>
<feature type="binding site" evidence="4">
    <location>
        <position position="151"/>
    </location>
    <ligand>
        <name>substrate</name>
    </ligand>
</feature>
<dbReference type="SUPFAM" id="SSF51419">
    <property type="entry name" value="PLP-binding barrel"/>
    <property type="match status" value="1"/>
</dbReference>
<comment type="pathway">
    <text evidence="4">Amino-acid biosynthesis; D-alanine biosynthesis; D-alanine from L-alanine: step 1/1.</text>
</comment>
<dbReference type="InterPro" id="IPR009006">
    <property type="entry name" value="Ala_racemase/Decarboxylase_C"/>
</dbReference>
<dbReference type="NCBIfam" id="TIGR00492">
    <property type="entry name" value="alr"/>
    <property type="match status" value="1"/>
</dbReference>
<dbReference type="EMBL" id="JAERRF010000006">
    <property type="protein sequence ID" value="MBL1097391.1"/>
    <property type="molecule type" value="Genomic_DNA"/>
</dbReference>
<evidence type="ECO:0000256" key="5">
    <source>
        <dbReference type="SAM" id="MobiDB-lite"/>
    </source>
</evidence>
<dbReference type="InterPro" id="IPR020622">
    <property type="entry name" value="Ala_racemase_pyridoxalP-BS"/>
</dbReference>
<feature type="region of interest" description="Disordered" evidence="5">
    <location>
        <begin position="390"/>
        <end position="414"/>
    </location>
</feature>
<dbReference type="InterPro" id="IPR029066">
    <property type="entry name" value="PLP-binding_barrel"/>
</dbReference>
<feature type="domain" description="Alanine racemase C-terminal" evidence="6">
    <location>
        <begin position="264"/>
        <end position="391"/>
    </location>
</feature>
<feature type="active site" description="Proton acceptor; specific for L-alanine" evidence="4">
    <location>
        <position position="285"/>
    </location>
</feature>
<accession>A0ABS1NC30</accession>
<feature type="compositionally biased region" description="Basic residues" evidence="5">
    <location>
        <begin position="399"/>
        <end position="414"/>
    </location>
</feature>
<evidence type="ECO:0000256" key="2">
    <source>
        <dbReference type="ARBA" id="ARBA00022898"/>
    </source>
</evidence>
<feature type="modified residue" description="N6-(pyridoxal phosphate)lysine" evidence="4">
    <location>
        <position position="51"/>
    </location>
</feature>
<name>A0ABS1NC30_9ACTN</name>
<dbReference type="Gene3D" id="3.20.20.10">
    <property type="entry name" value="Alanine racemase"/>
    <property type="match status" value="1"/>
</dbReference>
<dbReference type="Pfam" id="PF01168">
    <property type="entry name" value="Ala_racemase_N"/>
    <property type="match status" value="1"/>
</dbReference>
<feature type="binding site" evidence="4">
    <location>
        <position position="333"/>
    </location>
    <ligand>
        <name>substrate</name>
    </ligand>
</feature>
<feature type="active site" description="Proton acceptor; specific for D-alanine" evidence="4">
    <location>
        <position position="51"/>
    </location>
</feature>
<dbReference type="PANTHER" id="PTHR30511:SF0">
    <property type="entry name" value="ALANINE RACEMASE, CATABOLIC-RELATED"/>
    <property type="match status" value="1"/>
</dbReference>
<evidence type="ECO:0000313" key="8">
    <source>
        <dbReference type="Proteomes" id="UP000634229"/>
    </source>
</evidence>
<keyword evidence="3 4" id="KW-0413">Isomerase</keyword>
<dbReference type="RefSeq" id="WP_201875054.1">
    <property type="nucleotide sequence ID" value="NZ_JAERRF010000006.1"/>
</dbReference>
<comment type="function">
    <text evidence="4">Catalyzes the interconversion of L-alanine and D-alanine. May also act on other amino acids.</text>
</comment>
<keyword evidence="2 4" id="KW-0663">Pyridoxal phosphate</keyword>
<dbReference type="EC" id="5.1.1.1" evidence="4"/>
<dbReference type="PANTHER" id="PTHR30511">
    <property type="entry name" value="ALANINE RACEMASE"/>
    <property type="match status" value="1"/>
</dbReference>
<dbReference type="SMART" id="SM01005">
    <property type="entry name" value="Ala_racemase_C"/>
    <property type="match status" value="1"/>
</dbReference>
<comment type="caution">
    <text evidence="7">The sequence shown here is derived from an EMBL/GenBank/DDBJ whole genome shotgun (WGS) entry which is preliminary data.</text>
</comment>
<gene>
    <name evidence="7" type="ORF">JK363_12030</name>
</gene>
<dbReference type="HAMAP" id="MF_01201">
    <property type="entry name" value="Ala_racemase"/>
    <property type="match status" value="1"/>
</dbReference>
<dbReference type="CDD" id="cd00430">
    <property type="entry name" value="PLPDE_III_AR"/>
    <property type="match status" value="1"/>
</dbReference>
<comment type="similarity">
    <text evidence="4">Belongs to the alanine racemase family.</text>
</comment>